<sequence>MGRYGPVPHVPAGGGTPGGVAGAATASPVPSLPRSGRQGTPFALPDARGAPFALRYGRPHDRADQRGTVADAEFLTVLTTAGSEEAAQHLATTAVAQRLAACAQIDGPVRSVYRWQGKIENDAEWRVLYKTTAARYPELARHIEAVHPYDTPEIIATPITAGSDAYLSWLRTETMG</sequence>
<reference evidence="3 4" key="1">
    <citation type="submission" date="2019-02" db="EMBL/GenBank/DDBJ databases">
        <title>Draft Genome Sequence of Streptomyces sp. AM-2504, identified by 16S rRNA comparative analysis as a Streptomyces Kasugaensis strain.</title>
        <authorList>
            <person name="Napolioni V."/>
            <person name="Giuliodori A.M."/>
            <person name="Spurio R."/>
            <person name="Fabbretti A."/>
        </authorList>
    </citation>
    <scope>NUCLEOTIDE SEQUENCE [LARGE SCALE GENOMIC DNA]</scope>
    <source>
        <strain evidence="3 4">AM-2504</strain>
    </source>
</reference>
<protein>
    <submittedName>
        <fullName evidence="3">Divalent-cation tolerance protein CutA</fullName>
    </submittedName>
</protein>
<evidence type="ECO:0000256" key="2">
    <source>
        <dbReference type="SAM" id="MobiDB-lite"/>
    </source>
</evidence>
<feature type="compositionally biased region" description="Low complexity" evidence="2">
    <location>
        <begin position="1"/>
        <end position="11"/>
    </location>
</feature>
<dbReference type="InterPro" id="IPR011322">
    <property type="entry name" value="N-reg_PII-like_a/b"/>
</dbReference>
<dbReference type="GO" id="GO:0010038">
    <property type="term" value="P:response to metal ion"/>
    <property type="evidence" value="ECO:0007669"/>
    <property type="project" value="InterPro"/>
</dbReference>
<evidence type="ECO:0000313" key="3">
    <source>
        <dbReference type="EMBL" id="TBO56119.1"/>
    </source>
</evidence>
<evidence type="ECO:0000313" key="4">
    <source>
        <dbReference type="Proteomes" id="UP000292452"/>
    </source>
</evidence>
<comment type="caution">
    <text evidence="3">The sequence shown here is derived from an EMBL/GenBank/DDBJ whole genome shotgun (WGS) entry which is preliminary data.</text>
</comment>
<dbReference type="Pfam" id="PF03091">
    <property type="entry name" value="CutA1"/>
    <property type="match status" value="1"/>
</dbReference>
<gene>
    <name evidence="3" type="ORF">EYS09_29615</name>
</gene>
<dbReference type="InterPro" id="IPR004323">
    <property type="entry name" value="Ion_tolerance_CutA"/>
</dbReference>
<dbReference type="AlphaFoldDB" id="A0A4Q9HNW2"/>
<dbReference type="PANTHER" id="PTHR23419">
    <property type="entry name" value="DIVALENT CATION TOLERANCE CUTA-RELATED"/>
    <property type="match status" value="1"/>
</dbReference>
<dbReference type="EMBL" id="SIXH01000385">
    <property type="protein sequence ID" value="TBO56119.1"/>
    <property type="molecule type" value="Genomic_DNA"/>
</dbReference>
<dbReference type="GO" id="GO:0005507">
    <property type="term" value="F:copper ion binding"/>
    <property type="evidence" value="ECO:0007669"/>
    <property type="project" value="TreeGrafter"/>
</dbReference>
<dbReference type="InterPro" id="IPR015867">
    <property type="entry name" value="N-reg_PII/ATP_PRibTrfase_C"/>
</dbReference>
<feature type="compositionally biased region" description="Gly residues" evidence="2">
    <location>
        <begin position="12"/>
        <end position="21"/>
    </location>
</feature>
<dbReference type="Proteomes" id="UP000292452">
    <property type="component" value="Unassembled WGS sequence"/>
</dbReference>
<proteinExistence type="inferred from homology"/>
<dbReference type="Gene3D" id="3.30.70.120">
    <property type="match status" value="1"/>
</dbReference>
<feature type="region of interest" description="Disordered" evidence="2">
    <location>
        <begin position="1"/>
        <end position="44"/>
    </location>
</feature>
<dbReference type="SUPFAM" id="SSF54913">
    <property type="entry name" value="GlnB-like"/>
    <property type="match status" value="1"/>
</dbReference>
<evidence type="ECO:0000256" key="1">
    <source>
        <dbReference type="ARBA" id="ARBA00010169"/>
    </source>
</evidence>
<dbReference type="PANTHER" id="PTHR23419:SF8">
    <property type="entry name" value="FI09726P"/>
    <property type="match status" value="1"/>
</dbReference>
<comment type="similarity">
    <text evidence="1">Belongs to the CutA family.</text>
</comment>
<organism evidence="3 4">
    <name type="scientific">Streptomyces kasugaensis</name>
    <dbReference type="NCBI Taxonomy" id="1946"/>
    <lineage>
        <taxon>Bacteria</taxon>
        <taxon>Bacillati</taxon>
        <taxon>Actinomycetota</taxon>
        <taxon>Actinomycetes</taxon>
        <taxon>Kitasatosporales</taxon>
        <taxon>Streptomycetaceae</taxon>
        <taxon>Streptomyces</taxon>
    </lineage>
</organism>
<name>A0A4Q9HNW2_STRKA</name>
<accession>A0A4Q9HNW2</accession>
<keyword evidence="4" id="KW-1185">Reference proteome</keyword>